<dbReference type="EMBL" id="LR796336">
    <property type="protein sequence ID" value="CAB4137700.1"/>
    <property type="molecule type" value="Genomic_DNA"/>
</dbReference>
<protein>
    <recommendedName>
        <fullName evidence="2">PARP-type domain-containing protein</fullName>
    </recommendedName>
</protein>
<name>A0A6J5LY28_9CAUD</name>
<proteinExistence type="predicted"/>
<evidence type="ECO:0000313" key="1">
    <source>
        <dbReference type="EMBL" id="CAB4137700.1"/>
    </source>
</evidence>
<accession>A0A6J5LY28</accession>
<organism evidence="1">
    <name type="scientific">uncultured Caudovirales phage</name>
    <dbReference type="NCBI Taxonomy" id="2100421"/>
    <lineage>
        <taxon>Viruses</taxon>
        <taxon>Duplodnaviria</taxon>
        <taxon>Heunggongvirae</taxon>
        <taxon>Uroviricota</taxon>
        <taxon>Caudoviricetes</taxon>
        <taxon>Peduoviridae</taxon>
        <taxon>Maltschvirus</taxon>
        <taxon>Maltschvirus maltsch</taxon>
    </lineage>
</organism>
<reference evidence="1" key="1">
    <citation type="submission" date="2020-04" db="EMBL/GenBank/DDBJ databases">
        <authorList>
            <person name="Chiriac C."/>
            <person name="Salcher M."/>
            <person name="Ghai R."/>
            <person name="Kavagutti S V."/>
        </authorList>
    </citation>
    <scope>NUCLEOTIDE SEQUENCE</scope>
</reference>
<sequence length="104" mass="11724">MSFFTEREVKATRKPHRCEGCGKFIEASAPAWYFSQIWDGQFSAGYYHTDCRKAEVELNELKDYRSGDDWLSLCEVMGEPDDLAWLVQDHPAVAARMGLTGGAA</sequence>
<evidence type="ECO:0008006" key="2">
    <source>
        <dbReference type="Google" id="ProtNLM"/>
    </source>
</evidence>
<gene>
    <name evidence="1" type="ORF">UFOVP319_60</name>
</gene>